<evidence type="ECO:0000313" key="3">
    <source>
        <dbReference type="Proteomes" id="UP001218218"/>
    </source>
</evidence>
<evidence type="ECO:0000256" key="1">
    <source>
        <dbReference type="SAM" id="Phobius"/>
    </source>
</evidence>
<reference evidence="2" key="1">
    <citation type="submission" date="2023-03" db="EMBL/GenBank/DDBJ databases">
        <title>Massive genome expansion in bonnet fungi (Mycena s.s.) driven by repeated elements and novel gene families across ecological guilds.</title>
        <authorList>
            <consortium name="Lawrence Berkeley National Laboratory"/>
            <person name="Harder C.B."/>
            <person name="Miyauchi S."/>
            <person name="Viragh M."/>
            <person name="Kuo A."/>
            <person name="Thoen E."/>
            <person name="Andreopoulos B."/>
            <person name="Lu D."/>
            <person name="Skrede I."/>
            <person name="Drula E."/>
            <person name="Henrissat B."/>
            <person name="Morin E."/>
            <person name="Kohler A."/>
            <person name="Barry K."/>
            <person name="LaButti K."/>
            <person name="Morin E."/>
            <person name="Salamov A."/>
            <person name="Lipzen A."/>
            <person name="Mereny Z."/>
            <person name="Hegedus B."/>
            <person name="Baldrian P."/>
            <person name="Stursova M."/>
            <person name="Weitz H."/>
            <person name="Taylor A."/>
            <person name="Grigoriev I.V."/>
            <person name="Nagy L.G."/>
            <person name="Martin F."/>
            <person name="Kauserud H."/>
        </authorList>
    </citation>
    <scope>NUCLEOTIDE SEQUENCE</scope>
    <source>
        <strain evidence="2">CBHHK002</strain>
    </source>
</reference>
<dbReference type="PANTHER" id="PTHR35043:SF7">
    <property type="entry name" value="TRANSCRIPTION FACTOR DOMAIN-CONTAINING PROTEIN"/>
    <property type="match status" value="1"/>
</dbReference>
<proteinExistence type="predicted"/>
<dbReference type="EMBL" id="JARIHO010000002">
    <property type="protein sequence ID" value="KAJ7366339.1"/>
    <property type="molecule type" value="Genomic_DNA"/>
</dbReference>
<name>A0AAD7AR68_9AGAR</name>
<accession>A0AAD7AR68</accession>
<keyword evidence="1" id="KW-0812">Transmembrane</keyword>
<feature type="transmembrane region" description="Helical" evidence="1">
    <location>
        <begin position="321"/>
        <end position="341"/>
    </location>
</feature>
<keyword evidence="3" id="KW-1185">Reference proteome</keyword>
<organism evidence="2 3">
    <name type="scientific">Mycena albidolilacea</name>
    <dbReference type="NCBI Taxonomy" id="1033008"/>
    <lineage>
        <taxon>Eukaryota</taxon>
        <taxon>Fungi</taxon>
        <taxon>Dikarya</taxon>
        <taxon>Basidiomycota</taxon>
        <taxon>Agaricomycotina</taxon>
        <taxon>Agaricomycetes</taxon>
        <taxon>Agaricomycetidae</taxon>
        <taxon>Agaricales</taxon>
        <taxon>Marasmiineae</taxon>
        <taxon>Mycenaceae</taxon>
        <taxon>Mycena</taxon>
    </lineage>
</organism>
<dbReference type="AlphaFoldDB" id="A0AAD7AR68"/>
<feature type="transmembrane region" description="Helical" evidence="1">
    <location>
        <begin position="122"/>
        <end position="141"/>
    </location>
</feature>
<feature type="transmembrane region" description="Helical" evidence="1">
    <location>
        <begin position="284"/>
        <end position="309"/>
    </location>
</feature>
<sequence>MGVGKFGASDVIIAADVLCQPPPRPPPMPDVISGSLGRSPSQALTAAALTRSYTTGNVLIHTSRNGNSQVAHTLCNLHAGMKVARVPSLEPTVALNCPVSGDPLRSREEPIPSEPDIDNRTLFNIISGCLATVFACTWVTVHPNVPGPNQGKLALAGRRLGLMLVGVITPELMAGFAARQFLDARWFSKKYDVSITHGFFFAMGGFVSASGHHPIATYSDRDFAASTSVPSYWSTHEFPAEGPGKGDTRFASRFIVIELLVGTLFGLVHCAAWNTHFPSTAELLIWRSCSLVIAATPSTITLMFGFSLLSSKMGWKLEDEVSVAGIFDSIILAALVAYIAARLVLITLSFTTLRALPAAALVDVNWSTYIPHL</sequence>
<dbReference type="PANTHER" id="PTHR35043">
    <property type="entry name" value="TRANSCRIPTION FACTOR DOMAIN-CONTAINING PROTEIN"/>
    <property type="match status" value="1"/>
</dbReference>
<protein>
    <submittedName>
        <fullName evidence="2">Uncharacterized protein</fullName>
    </submittedName>
</protein>
<keyword evidence="1" id="KW-1133">Transmembrane helix</keyword>
<evidence type="ECO:0000313" key="2">
    <source>
        <dbReference type="EMBL" id="KAJ7366339.1"/>
    </source>
</evidence>
<dbReference type="Proteomes" id="UP001218218">
    <property type="component" value="Unassembled WGS sequence"/>
</dbReference>
<keyword evidence="1" id="KW-0472">Membrane</keyword>
<feature type="transmembrane region" description="Helical" evidence="1">
    <location>
        <begin position="254"/>
        <end position="272"/>
    </location>
</feature>
<gene>
    <name evidence="2" type="ORF">DFH08DRAFT_1071865</name>
</gene>
<feature type="transmembrane region" description="Helical" evidence="1">
    <location>
        <begin position="161"/>
        <end position="182"/>
    </location>
</feature>
<comment type="caution">
    <text evidence="2">The sequence shown here is derived from an EMBL/GenBank/DDBJ whole genome shotgun (WGS) entry which is preliminary data.</text>
</comment>